<feature type="compositionally biased region" description="Polar residues" evidence="1">
    <location>
        <begin position="1"/>
        <end position="36"/>
    </location>
</feature>
<gene>
    <name evidence="2" type="ORF">ICL16_41310</name>
</gene>
<evidence type="ECO:0000313" key="3">
    <source>
        <dbReference type="Proteomes" id="UP000629098"/>
    </source>
</evidence>
<feature type="region of interest" description="Disordered" evidence="1">
    <location>
        <begin position="1080"/>
        <end position="1121"/>
    </location>
</feature>
<name>A0A8J6XL55_9CYAN</name>
<organism evidence="2 3">
    <name type="scientific">Iningainema tapete BLCC-T55</name>
    <dbReference type="NCBI Taxonomy" id="2748662"/>
    <lineage>
        <taxon>Bacteria</taxon>
        <taxon>Bacillati</taxon>
        <taxon>Cyanobacteriota</taxon>
        <taxon>Cyanophyceae</taxon>
        <taxon>Nostocales</taxon>
        <taxon>Scytonemataceae</taxon>
        <taxon>Iningainema tapete</taxon>
    </lineage>
</organism>
<evidence type="ECO:0008006" key="4">
    <source>
        <dbReference type="Google" id="ProtNLM"/>
    </source>
</evidence>
<comment type="caution">
    <text evidence="2">The sequence shown here is derived from an EMBL/GenBank/DDBJ whole genome shotgun (WGS) entry which is preliminary data.</text>
</comment>
<dbReference type="SUPFAM" id="SSF56935">
    <property type="entry name" value="Porins"/>
    <property type="match status" value="2"/>
</dbReference>
<feature type="compositionally biased region" description="Polar residues" evidence="1">
    <location>
        <begin position="1089"/>
        <end position="1100"/>
    </location>
</feature>
<evidence type="ECO:0000313" key="2">
    <source>
        <dbReference type="EMBL" id="MBD2778314.1"/>
    </source>
</evidence>
<dbReference type="EMBL" id="JACXAE010000126">
    <property type="protein sequence ID" value="MBD2778314.1"/>
    <property type="molecule type" value="Genomic_DNA"/>
</dbReference>
<feature type="region of interest" description="Disordered" evidence="1">
    <location>
        <begin position="1"/>
        <end position="41"/>
    </location>
</feature>
<dbReference type="Proteomes" id="UP000629098">
    <property type="component" value="Unassembled WGS sequence"/>
</dbReference>
<dbReference type="AlphaFoldDB" id="A0A8J6XL55"/>
<protein>
    <recommendedName>
        <fullName evidence="4">TonB-dependent receptor</fullName>
    </recommendedName>
</protein>
<accession>A0A8J6XL55</accession>
<feature type="compositionally biased region" description="Pro residues" evidence="1">
    <location>
        <begin position="1112"/>
        <end position="1121"/>
    </location>
</feature>
<evidence type="ECO:0000256" key="1">
    <source>
        <dbReference type="SAM" id="MobiDB-lite"/>
    </source>
</evidence>
<keyword evidence="3" id="KW-1185">Reference proteome</keyword>
<reference evidence="2" key="1">
    <citation type="submission" date="2020-09" db="EMBL/GenBank/DDBJ databases">
        <title>Iningainema tapete sp. nov. (Scytonemataceae, Cyanobacteria) from greenhouses in central Florida (USA) produces two types of nodularin with biosynthetic potential for microcystin-LR and anabaenopeptins.</title>
        <authorList>
            <person name="Berthold D.E."/>
            <person name="Lefler F.W."/>
            <person name="Huang I.-S."/>
            <person name="Abdulla H."/>
            <person name="Zimba P.V."/>
            <person name="Laughinghouse H.D. IV."/>
        </authorList>
    </citation>
    <scope>NUCLEOTIDE SEQUENCE</scope>
    <source>
        <strain evidence="2">BLCCT55</strain>
    </source>
</reference>
<sequence length="1121" mass="124239">MQQPATEFQQNPSSPIQQPTTPNPLETPQRGVSTPAASDKGIRIEITPLGDPRVQADGRSTIRLQGQILENGQPIREDVMVTLTSSAGKFIGADQDKDQAGFQAIARNGEFIATLQSGIKPQQVKIRAAVDKIKKPSPIVQGEIPRLDGNLSFPQQTDTSIFNKFGDTPLEAYTQVEFTTYLRPSLTTGVINLRIGQGGTDYWGSFQDFLNPNQTDDGTVVDFKSSVFTTGTIGEWLFTGALNSYRPINQDCEGRNRLFGGIQFCEQPYPVYGDSSTFTPTTPSIDSFYARLERTSPVPGAEPDYVMWGDFNTQEFARSSQLYTATDRLLHGFKGNYSFGPLQITAMYSHLNDTDAFQRDTIVPDGTSGYYYLSKRLLIPGSENVYIESEEINRPGTVVQRKAMNRYTDYEIDYDRGTIKFFRPVQATDLNPFGDTLVRRIVVTYQNESGQDSNIYAGRLQYNFSQQELDNRTFAAASYLREDQGGRIFELYGADFLISLGNAGKIIGEYARSSNDFLTGQQSEGNAYRIEAIANLGNVLQGSAYYRGVEPGFTNNATYSFSPGQTRYGAGVLARVTNSTALRVAYDYEENYGISPSRIIDFFDLFNPQPQARPGERVSNELETFRAGVLQKLGSADLSVEYVKRSREDRISNQFTGDAEQLVSRLKLPITQSLTFQAQNEQNLSGEDPLYPNRTTLGLDWTPYQDVTFRLAHQFYGDSSLLPGNSFTTLDTIVNHKFSQDTNLSGRYSVLSAFNGLQGQGALGLNHGIRIAPGLRLSLGYEYIFKNIFNATAAGSRYEQYYALGQTASTLGLFSGSIYSVGLEYTDNPDFKASGRFEFRDGDEQGNNTVISLAAAGKLSPALTALVRYQQAGEANIYLPSSAVGINQTGVRLQELGDTANLKIGLAYRDPSNDKLNALLKYEYRQNFDTIPENLLTGTTATGHIFSAEAIYAPSWRWEFYGKYALRNGVTFLSGDRYDGTANLAQLRAAYKLGYRTDIAVEGRWIGQNSNSGTNYDEFGVALEAGYYLTPDLRIGLGYSFGSVDDRDFTGYRSEGGVYLNISLKLNELFGGFGLQRPVPRQQRESEVPTASQPSTQSRLIQRLQKKQAFEPPNPPFQGGQ</sequence>
<proteinExistence type="predicted"/>